<evidence type="ECO:0000313" key="4">
    <source>
        <dbReference type="EMBL" id="KUK80081.1"/>
    </source>
</evidence>
<dbReference type="GO" id="GO:0016903">
    <property type="term" value="F:oxidoreductase activity, acting on the aldehyde or oxo group of donors"/>
    <property type="evidence" value="ECO:0007669"/>
    <property type="project" value="InterPro"/>
</dbReference>
<evidence type="ECO:0000313" key="5">
    <source>
        <dbReference type="Proteomes" id="UP000054092"/>
    </source>
</evidence>
<organism evidence="4 5">
    <name type="scientific">Mesotoga prima</name>
    <dbReference type="NCBI Taxonomy" id="1184387"/>
    <lineage>
        <taxon>Bacteria</taxon>
        <taxon>Thermotogati</taxon>
        <taxon>Thermotogota</taxon>
        <taxon>Thermotogae</taxon>
        <taxon>Kosmotogales</taxon>
        <taxon>Kosmotogaceae</taxon>
        <taxon>Mesotoga</taxon>
    </lineage>
</organism>
<dbReference type="CDD" id="cd07034">
    <property type="entry name" value="TPP_PYR_PFOR_IOR-alpha_like"/>
    <property type="match status" value="1"/>
</dbReference>
<comment type="caution">
    <text evidence="4">The sequence shown here is derived from an EMBL/GenBank/DDBJ whole genome shotgun (WGS) entry which is preliminary data.</text>
</comment>
<dbReference type="PANTHER" id="PTHR32154:SF20">
    <property type="entry name" value="2-OXOGLUTARATE OXIDOREDUCTASE SUBUNIT KORA"/>
    <property type="match status" value="1"/>
</dbReference>
<evidence type="ECO:0000259" key="2">
    <source>
        <dbReference type="Pfam" id="PF01558"/>
    </source>
</evidence>
<dbReference type="InterPro" id="IPR002880">
    <property type="entry name" value="Pyrv_Fd/Flavodoxin_OxRdtase_N"/>
</dbReference>
<dbReference type="InterPro" id="IPR029061">
    <property type="entry name" value="THDP-binding"/>
</dbReference>
<dbReference type="FunFam" id="3.40.50.970:FF:000022">
    <property type="entry name" value="2-oxoglutarate ferredoxin oxidoreductase alpha subunit"/>
    <property type="match status" value="1"/>
</dbReference>
<sequence length="419" mass="45712">MKDYVIALSGEAGQGLNTIGDMLALSLFRNGYCIFTDKSYHSRIRGGEYVYRIRISESPLHSMRQEFDLIVSLSKNTTLSQLEYFHDGTTLVFDSDSDRVTQEDVDFRLNVKDFPFKSIAKEAGEPRAQNVVALGAILSLFKVKKEISSRLIEEVFSGKEEVIKPNLEALKKGYDLPLSIEVPDFDVQKHDYFLMNGTEGTGLGAIAAGCRFLAAYPMTPGTGVMTFLAANAEKHGIVVEQAEDEIAAVNMVIGGAFAGARSLVTTSGGGFALMQEGVSLAAMTETPLVIVDAQRPAPATGLPTRTAQEDLLFVVNAGHGEFPKYVVAPRTPKDAFELTEKAFFIADKYQIPAIILLTESLVDSSATVEAPIHKDELLERFIVEGDEGYRRFQITDDGISPRAVPGGKALVRVDSDEHD</sequence>
<accession>A0A117M219</accession>
<name>A0A117M219_9BACT</name>
<dbReference type="InterPro" id="IPR019752">
    <property type="entry name" value="Pyrv/ketoisovalerate_OxRed_cat"/>
</dbReference>
<dbReference type="InterPro" id="IPR002869">
    <property type="entry name" value="Pyrv_flavodox_OxRed_cen"/>
</dbReference>
<dbReference type="Pfam" id="PF01558">
    <property type="entry name" value="POR"/>
    <property type="match status" value="1"/>
</dbReference>
<dbReference type="PANTHER" id="PTHR32154">
    <property type="entry name" value="PYRUVATE-FLAVODOXIN OXIDOREDUCTASE-RELATED"/>
    <property type="match status" value="1"/>
</dbReference>
<feature type="domain" description="Pyruvate flavodoxin/ferredoxin oxidoreductase pyrimidine binding" evidence="3">
    <location>
        <begin position="204"/>
        <end position="401"/>
    </location>
</feature>
<dbReference type="SUPFAM" id="SSF52518">
    <property type="entry name" value="Thiamin diphosphate-binding fold (THDP-binding)"/>
    <property type="match status" value="1"/>
</dbReference>
<dbReference type="SUPFAM" id="SSF53323">
    <property type="entry name" value="Pyruvate-ferredoxin oxidoreductase, PFOR, domain III"/>
    <property type="match status" value="1"/>
</dbReference>
<dbReference type="Gene3D" id="3.40.50.970">
    <property type="match status" value="1"/>
</dbReference>
<dbReference type="Pfam" id="PF01855">
    <property type="entry name" value="POR_N"/>
    <property type="match status" value="1"/>
</dbReference>
<keyword evidence="1" id="KW-0560">Oxidoreductase</keyword>
<evidence type="ECO:0000256" key="1">
    <source>
        <dbReference type="ARBA" id="ARBA00023002"/>
    </source>
</evidence>
<dbReference type="EMBL" id="LGGP01000208">
    <property type="protein sequence ID" value="KUK80081.1"/>
    <property type="molecule type" value="Genomic_DNA"/>
</dbReference>
<reference evidence="5" key="1">
    <citation type="journal article" date="2015" name="MBio">
        <title>Genome-Resolved Metagenomic Analysis Reveals Roles for Candidate Phyla and Other Microbial Community Members in Biogeochemical Transformations in Oil Reservoirs.</title>
        <authorList>
            <person name="Hu P."/>
            <person name="Tom L."/>
            <person name="Singh A."/>
            <person name="Thomas B.C."/>
            <person name="Baker B.J."/>
            <person name="Piceno Y.M."/>
            <person name="Andersen G.L."/>
            <person name="Banfield J.F."/>
        </authorList>
    </citation>
    <scope>NUCLEOTIDE SEQUENCE [LARGE SCALE GENOMIC DNA]</scope>
</reference>
<dbReference type="GO" id="GO:0006979">
    <property type="term" value="P:response to oxidative stress"/>
    <property type="evidence" value="ECO:0007669"/>
    <property type="project" value="TreeGrafter"/>
</dbReference>
<protein>
    <submittedName>
        <fullName evidence="4">2-oxoacid:acceptor oxidoreductase, alpha subunit</fullName>
    </submittedName>
</protein>
<gene>
    <name evidence="4" type="ORF">XD94_1180</name>
</gene>
<dbReference type="Proteomes" id="UP000054092">
    <property type="component" value="Unassembled WGS sequence"/>
</dbReference>
<dbReference type="AlphaFoldDB" id="A0A117M219"/>
<dbReference type="InterPro" id="IPR050722">
    <property type="entry name" value="Pyruvate:ferred/Flavod_OxRd"/>
</dbReference>
<proteinExistence type="predicted"/>
<evidence type="ECO:0000259" key="3">
    <source>
        <dbReference type="Pfam" id="PF01855"/>
    </source>
</evidence>
<dbReference type="Gene3D" id="3.40.920.10">
    <property type="entry name" value="Pyruvate-ferredoxin oxidoreductase, PFOR, domain III"/>
    <property type="match status" value="1"/>
</dbReference>
<feature type="non-terminal residue" evidence="4">
    <location>
        <position position="419"/>
    </location>
</feature>
<feature type="domain" description="Pyruvate/ketoisovalerate oxidoreductase catalytic" evidence="2">
    <location>
        <begin position="12"/>
        <end position="175"/>
    </location>
</feature>